<accession>A0ABP8S0T4</accession>
<keyword evidence="2" id="KW-1185">Reference proteome</keyword>
<dbReference type="Proteomes" id="UP001501598">
    <property type="component" value="Unassembled WGS sequence"/>
</dbReference>
<reference evidence="2" key="1">
    <citation type="journal article" date="2019" name="Int. J. Syst. Evol. Microbiol.">
        <title>The Global Catalogue of Microorganisms (GCM) 10K type strain sequencing project: providing services to taxonomists for standard genome sequencing and annotation.</title>
        <authorList>
            <consortium name="The Broad Institute Genomics Platform"/>
            <consortium name="The Broad Institute Genome Sequencing Center for Infectious Disease"/>
            <person name="Wu L."/>
            <person name="Ma J."/>
        </authorList>
    </citation>
    <scope>NUCLEOTIDE SEQUENCE [LARGE SCALE GENOMIC DNA]</scope>
    <source>
        <strain evidence="2">JCM 17906</strain>
    </source>
</reference>
<proteinExistence type="predicted"/>
<gene>
    <name evidence="1" type="ORF">GCM10023175_59550</name>
</gene>
<sequence length="298" mass="32862">MVDVHIDPQFDDEQRRERLFAGDVVVYTHVPEIAAFAEFARELITEAFAPFEPRTVQEHRGPEELAEILIAFKPRFIHHPESTAHVRRIVTALGVDPSSVYADVPKLRTAFPRGGLTTGIAYAFQPHRDTWYSAPLQQLNWWLPLWPAAPSNVMEFYPQRFGTTVPNTSASYDYTEWNAWRSRMSELNTRDTRVQPAPVAPLPADEPRLCLVPPVGGVMLFSGDQLHASIPNTSGVARYSVDFRTVDATDLRSGRGAPGVDVASTGTSLGDFHRLTDGAALPVADATSGRPAPVPHGV</sequence>
<comment type="caution">
    <text evidence="1">The sequence shown here is derived from an EMBL/GenBank/DDBJ whole genome shotgun (WGS) entry which is preliminary data.</text>
</comment>
<dbReference type="EMBL" id="BAABGT010000099">
    <property type="protein sequence ID" value="GAA4556726.1"/>
    <property type="molecule type" value="Genomic_DNA"/>
</dbReference>
<evidence type="ECO:0000313" key="1">
    <source>
        <dbReference type="EMBL" id="GAA4556726.1"/>
    </source>
</evidence>
<name>A0ABP8S0T4_9PSEU</name>
<protein>
    <recommendedName>
        <fullName evidence="3">Phytanoyl-CoA dioxygenase PhyH</fullName>
    </recommendedName>
</protein>
<evidence type="ECO:0008006" key="3">
    <source>
        <dbReference type="Google" id="ProtNLM"/>
    </source>
</evidence>
<dbReference type="RefSeq" id="WP_345425945.1">
    <property type="nucleotide sequence ID" value="NZ_BAABGT010000099.1"/>
</dbReference>
<dbReference type="Gene3D" id="2.60.120.620">
    <property type="entry name" value="q2cbj1_9rhob like domain"/>
    <property type="match status" value="1"/>
</dbReference>
<organism evidence="1 2">
    <name type="scientific">Pseudonocardia xishanensis</name>
    <dbReference type="NCBI Taxonomy" id="630995"/>
    <lineage>
        <taxon>Bacteria</taxon>
        <taxon>Bacillati</taxon>
        <taxon>Actinomycetota</taxon>
        <taxon>Actinomycetes</taxon>
        <taxon>Pseudonocardiales</taxon>
        <taxon>Pseudonocardiaceae</taxon>
        <taxon>Pseudonocardia</taxon>
    </lineage>
</organism>
<dbReference type="SUPFAM" id="SSF51197">
    <property type="entry name" value="Clavaminate synthase-like"/>
    <property type="match status" value="1"/>
</dbReference>
<evidence type="ECO:0000313" key="2">
    <source>
        <dbReference type="Proteomes" id="UP001501598"/>
    </source>
</evidence>